<gene>
    <name evidence="4" type="ORF">B5G41_09620</name>
</gene>
<feature type="chain" id="PRO_5012666531" evidence="2">
    <location>
        <begin position="35"/>
        <end position="394"/>
    </location>
</feature>
<feature type="signal peptide" evidence="2">
    <location>
        <begin position="1"/>
        <end position="34"/>
    </location>
</feature>
<dbReference type="SUPFAM" id="SSF51430">
    <property type="entry name" value="NAD(P)-linked oxidoreductase"/>
    <property type="match status" value="1"/>
</dbReference>
<dbReference type="AlphaFoldDB" id="A0A1Y3QUJ3"/>
<dbReference type="PANTHER" id="PTHR43625">
    <property type="entry name" value="AFLATOXIN B1 ALDEHYDE REDUCTASE"/>
    <property type="match status" value="1"/>
</dbReference>
<keyword evidence="2" id="KW-0732">Signal</keyword>
<evidence type="ECO:0000313" key="5">
    <source>
        <dbReference type="Proteomes" id="UP000195772"/>
    </source>
</evidence>
<dbReference type="Pfam" id="PF00248">
    <property type="entry name" value="Aldo_ket_red"/>
    <property type="match status" value="1"/>
</dbReference>
<dbReference type="GO" id="GO:0005737">
    <property type="term" value="C:cytoplasm"/>
    <property type="evidence" value="ECO:0007669"/>
    <property type="project" value="TreeGrafter"/>
</dbReference>
<protein>
    <submittedName>
        <fullName evidence="4">Aldo/keto reductase</fullName>
    </submittedName>
</protein>
<name>A0A1Y3QUJ3_9BACT</name>
<accession>A0A1Y3QUJ3</accession>
<dbReference type="OrthoDB" id="9773828at2"/>
<dbReference type="CDD" id="cd19078">
    <property type="entry name" value="AKR_AKR13C1_2"/>
    <property type="match status" value="1"/>
</dbReference>
<evidence type="ECO:0000313" key="4">
    <source>
        <dbReference type="EMBL" id="OUN02785.1"/>
    </source>
</evidence>
<evidence type="ECO:0000259" key="3">
    <source>
        <dbReference type="Pfam" id="PF00248"/>
    </source>
</evidence>
<evidence type="ECO:0000256" key="2">
    <source>
        <dbReference type="SAM" id="SignalP"/>
    </source>
</evidence>
<keyword evidence="1" id="KW-0560">Oxidoreductase</keyword>
<dbReference type="InterPro" id="IPR050791">
    <property type="entry name" value="Aldo-Keto_reductase"/>
</dbReference>
<organism evidence="4 5">
    <name type="scientific">Alistipes onderdonkii</name>
    <dbReference type="NCBI Taxonomy" id="328813"/>
    <lineage>
        <taxon>Bacteria</taxon>
        <taxon>Pseudomonadati</taxon>
        <taxon>Bacteroidota</taxon>
        <taxon>Bacteroidia</taxon>
        <taxon>Bacteroidales</taxon>
        <taxon>Rikenellaceae</taxon>
        <taxon>Alistipes</taxon>
    </lineage>
</organism>
<dbReference type="eggNOG" id="COG0667">
    <property type="taxonomic scope" value="Bacteria"/>
</dbReference>
<comment type="caution">
    <text evidence="4">The sequence shown here is derived from an EMBL/GenBank/DDBJ whole genome shotgun (WGS) entry which is preliminary data.</text>
</comment>
<sequence>MEKGQIREKAICRRGFLKRAALAGAAFCVAPAFGKATAAKKAVMGRPATASTGMAAMATLHGFRTLGSGNAAFRVSTMGFGCMGLNHHRSQHPDDKACIRLVHEAIERGVTLFDTAESYGYHANEILTGKALKGYADRVFATTKFGHKFVNGVQVRTEEDSTPANIRRVCENSLRNLGVETLGIFYQHRIDPGTPIEVVAETVGELIKEGKVLHFGLCEVNAETIRRAHAVCPVTAIQSEYHFMHRTVEQNGVLALCEELGIGFVPYSPLNRGFLGGMINEYTQFDPTNDNRQTLPRFQPEAIRQNMRIVEVLNAFGRTRGITPAQVALAWLLNKKPFIVPIPGTTKLSHLEENLRASDIRFAAETVKELEDAVAAIPVTGSRYDALQESKIQR</sequence>
<dbReference type="EMBL" id="NFHB01000006">
    <property type="protein sequence ID" value="OUN02785.1"/>
    <property type="molecule type" value="Genomic_DNA"/>
</dbReference>
<dbReference type="InterPro" id="IPR006311">
    <property type="entry name" value="TAT_signal"/>
</dbReference>
<reference evidence="5" key="1">
    <citation type="submission" date="2017-04" db="EMBL/GenBank/DDBJ databases">
        <title>Function of individual gut microbiota members based on whole genome sequencing of pure cultures obtained from chicken caecum.</title>
        <authorList>
            <person name="Medvecky M."/>
            <person name="Cejkova D."/>
            <person name="Polansky O."/>
            <person name="Karasova D."/>
            <person name="Kubasova T."/>
            <person name="Cizek A."/>
            <person name="Rychlik I."/>
        </authorList>
    </citation>
    <scope>NUCLEOTIDE SEQUENCE [LARGE SCALE GENOMIC DNA]</scope>
    <source>
        <strain evidence="5">An90</strain>
    </source>
</reference>
<dbReference type="Proteomes" id="UP000195772">
    <property type="component" value="Unassembled WGS sequence"/>
</dbReference>
<dbReference type="InterPro" id="IPR036812">
    <property type="entry name" value="NAD(P)_OxRdtase_dom_sf"/>
</dbReference>
<dbReference type="RefSeq" id="WP_087402631.1">
    <property type="nucleotide sequence ID" value="NZ_NFHB01000006.1"/>
</dbReference>
<evidence type="ECO:0000256" key="1">
    <source>
        <dbReference type="ARBA" id="ARBA00023002"/>
    </source>
</evidence>
<dbReference type="Gene3D" id="3.20.20.100">
    <property type="entry name" value="NADP-dependent oxidoreductase domain"/>
    <property type="match status" value="1"/>
</dbReference>
<dbReference type="PROSITE" id="PS51318">
    <property type="entry name" value="TAT"/>
    <property type="match status" value="1"/>
</dbReference>
<dbReference type="PANTHER" id="PTHR43625:SF77">
    <property type="entry name" value="ALDO-KETO REDUCTASE"/>
    <property type="match status" value="1"/>
</dbReference>
<dbReference type="GO" id="GO:0016491">
    <property type="term" value="F:oxidoreductase activity"/>
    <property type="evidence" value="ECO:0007669"/>
    <property type="project" value="UniProtKB-KW"/>
</dbReference>
<dbReference type="InterPro" id="IPR023210">
    <property type="entry name" value="NADP_OxRdtase_dom"/>
</dbReference>
<feature type="domain" description="NADP-dependent oxidoreductase" evidence="3">
    <location>
        <begin position="78"/>
        <end position="373"/>
    </location>
</feature>
<proteinExistence type="predicted"/>